<dbReference type="AlphaFoldDB" id="A0AAP9DTR5"/>
<name>A0AAP9DTR5_PANTH</name>
<evidence type="ECO:0000313" key="2">
    <source>
        <dbReference type="EMBL" id="QDM43997.1"/>
    </source>
</evidence>
<dbReference type="Proteomes" id="UP001209276">
    <property type="component" value="Unassembled WGS sequence"/>
</dbReference>
<dbReference type="RefSeq" id="WP_115057828.1">
    <property type="nucleotide sequence ID" value="NZ_CABMNB010000047.1"/>
</dbReference>
<dbReference type="EMBL" id="JAMDMM010000021">
    <property type="protein sequence ID" value="MCY9607592.1"/>
    <property type="molecule type" value="Genomic_DNA"/>
</dbReference>
<evidence type="ECO:0000313" key="4">
    <source>
        <dbReference type="Proteomes" id="UP001209276"/>
    </source>
</evidence>
<evidence type="ECO:0000313" key="3">
    <source>
        <dbReference type="Proteomes" id="UP000315377"/>
    </source>
</evidence>
<evidence type="ECO:0000313" key="1">
    <source>
        <dbReference type="EMBL" id="MCY9607592.1"/>
    </source>
</evidence>
<organism evidence="2 3">
    <name type="scientific">Paenibacillus thiaminolyticus</name>
    <name type="common">Bacillus thiaminolyticus</name>
    <dbReference type="NCBI Taxonomy" id="49283"/>
    <lineage>
        <taxon>Bacteria</taxon>
        <taxon>Bacillati</taxon>
        <taxon>Bacillota</taxon>
        <taxon>Bacilli</taxon>
        <taxon>Bacillales</taxon>
        <taxon>Paenibacillaceae</taxon>
        <taxon>Paenibacillus</taxon>
    </lineage>
</organism>
<accession>A0AAP9DTR5</accession>
<reference evidence="1 4" key="2">
    <citation type="submission" date="2022-05" db="EMBL/GenBank/DDBJ databases">
        <title>Genome Sequencing of Bee-Associated Microbes.</title>
        <authorList>
            <person name="Dunlap C."/>
        </authorList>
    </citation>
    <scope>NUCLEOTIDE SEQUENCE [LARGE SCALE GENOMIC DNA]</scope>
    <source>
        <strain evidence="1 4">NRRL B-14613</strain>
    </source>
</reference>
<reference evidence="2 3" key="1">
    <citation type="submission" date="2019-07" db="EMBL/GenBank/DDBJ databases">
        <title>Paenibacillus thiaminolyticus NRRL B-4156.</title>
        <authorList>
            <person name="Hehnly C."/>
            <person name="Zhang L."/>
        </authorList>
    </citation>
    <scope>NUCLEOTIDE SEQUENCE [LARGE SCALE GENOMIC DNA]</scope>
    <source>
        <strain evidence="2 3">NRRL B-4156</strain>
    </source>
</reference>
<proteinExistence type="predicted"/>
<dbReference type="GeneID" id="76996526"/>
<protein>
    <submittedName>
        <fullName evidence="2">Uncharacterized protein</fullName>
    </submittedName>
</protein>
<gene>
    <name evidence="2" type="ORF">FLT43_11175</name>
    <name evidence="1" type="ORF">M5W83_10575</name>
</gene>
<sequence length="81" mass="9734">MEFKDIRKVDLKRKVQWVDDNGFKHTNTVSEIYQLFTLSNQYTSNWFTSKFGKLYTDWMMVQAFHGETLVEDYLKSKGKLK</sequence>
<dbReference type="Proteomes" id="UP000315377">
    <property type="component" value="Chromosome"/>
</dbReference>
<keyword evidence="4" id="KW-1185">Reference proteome</keyword>
<dbReference type="EMBL" id="CP041405">
    <property type="protein sequence ID" value="QDM43997.1"/>
    <property type="molecule type" value="Genomic_DNA"/>
</dbReference>